<evidence type="ECO:0000313" key="4">
    <source>
        <dbReference type="Proteomes" id="UP000013996"/>
    </source>
</evidence>
<dbReference type="SUPFAM" id="SSF54534">
    <property type="entry name" value="FKBP-like"/>
    <property type="match status" value="1"/>
</dbReference>
<sequence>MNTKKKILVTHFDYIRLKQMALEFAKQDKTNQNIEDLLGEIERAQKVDAKEIPANVVTMNSQIEIKNHNEINFEVFKLVFPEEANSEENKISILAPIATACLGYKVGDNLHWRLPNGIFQFQITGIHYQPEANGDYHL</sequence>
<dbReference type="OrthoDB" id="192847at2"/>
<dbReference type="InterPro" id="IPR036953">
    <property type="entry name" value="GreA/GreB_C_sf"/>
</dbReference>
<proteinExistence type="predicted"/>
<dbReference type="Pfam" id="PF01272">
    <property type="entry name" value="GreA_GreB"/>
    <property type="match status" value="1"/>
</dbReference>
<evidence type="ECO:0000259" key="2">
    <source>
        <dbReference type="Pfam" id="PF14760"/>
    </source>
</evidence>
<dbReference type="PANTHER" id="PTHR30437:SF5">
    <property type="entry name" value="REGULATOR OF NUCLEOSIDE DIPHOSPHATE KINASE"/>
    <property type="match status" value="1"/>
</dbReference>
<dbReference type="InterPro" id="IPR029462">
    <property type="entry name" value="Rnk_N"/>
</dbReference>
<dbReference type="EMBL" id="AOGX02000016">
    <property type="protein sequence ID" value="EOQ88681.1"/>
    <property type="molecule type" value="Genomic_DNA"/>
</dbReference>
<evidence type="ECO:0000313" key="3">
    <source>
        <dbReference type="EMBL" id="EOQ88681.1"/>
    </source>
</evidence>
<dbReference type="InterPro" id="IPR023459">
    <property type="entry name" value="Tscrpt_elong_fac_GreA/B_fam"/>
</dbReference>
<dbReference type="InterPro" id="IPR001437">
    <property type="entry name" value="Tscrpt_elong_fac_GreA/B_C"/>
</dbReference>
<keyword evidence="3" id="KW-0251">Elongation factor</keyword>
<dbReference type="NCBIfam" id="NF004396">
    <property type="entry name" value="PRK05753.1"/>
    <property type="match status" value="1"/>
</dbReference>
<keyword evidence="3" id="KW-0648">Protein biosynthesis</keyword>
<protein>
    <submittedName>
        <fullName evidence="3">Transcription elongation factor GreA/GreB C-terminal domain protein</fullName>
    </submittedName>
</protein>
<reference evidence="3 4" key="1">
    <citation type="submission" date="2013-04" db="EMBL/GenBank/DDBJ databases">
        <authorList>
            <person name="Harkins D.M."/>
            <person name="Durkin A.S."/>
            <person name="Brinkac L.M."/>
            <person name="Haft D.H."/>
            <person name="Selengut J.D."/>
            <person name="Sanka R."/>
            <person name="DePew J."/>
            <person name="Purushe J."/>
            <person name="Hartskeerl R.A."/>
            <person name="Ahmed A."/>
            <person name="van der Linden H."/>
            <person name="Goris M.G.A."/>
            <person name="Vinetz J.M."/>
            <person name="Sutton G.G."/>
            <person name="Nierman W.C."/>
            <person name="Fouts D.E."/>
        </authorList>
    </citation>
    <scope>NUCLEOTIDE SEQUENCE [LARGE SCALE GENOMIC DNA]</scope>
    <source>
        <strain evidence="3 4">Sao Paulo</strain>
    </source>
</reference>
<dbReference type="Gene3D" id="3.10.50.30">
    <property type="entry name" value="Transcription elongation factor, GreA/GreB, C-terminal domain"/>
    <property type="match status" value="1"/>
</dbReference>
<dbReference type="STRING" id="1249483.LEP1GSC202_2804"/>
<dbReference type="GO" id="GO:0003746">
    <property type="term" value="F:translation elongation factor activity"/>
    <property type="evidence" value="ECO:0007669"/>
    <property type="project" value="UniProtKB-KW"/>
</dbReference>
<dbReference type="PANTHER" id="PTHR30437">
    <property type="entry name" value="TRANSCRIPTION ELONGATION FACTOR GREA"/>
    <property type="match status" value="1"/>
</dbReference>
<feature type="domain" description="Regulator of nucleoside diphosphate kinase N-terminal" evidence="2">
    <location>
        <begin position="6"/>
        <end position="45"/>
    </location>
</feature>
<evidence type="ECO:0000259" key="1">
    <source>
        <dbReference type="Pfam" id="PF01272"/>
    </source>
</evidence>
<feature type="domain" description="Transcription elongation factor GreA/GreB C-terminal" evidence="1">
    <location>
        <begin position="53"/>
        <end position="128"/>
    </location>
</feature>
<dbReference type="GO" id="GO:0070063">
    <property type="term" value="F:RNA polymerase binding"/>
    <property type="evidence" value="ECO:0007669"/>
    <property type="project" value="InterPro"/>
</dbReference>
<comment type="caution">
    <text evidence="3">The sequence shown here is derived from an EMBL/GenBank/DDBJ whole genome shotgun (WGS) entry which is preliminary data.</text>
</comment>
<dbReference type="GO" id="GO:0006354">
    <property type="term" value="P:DNA-templated transcription elongation"/>
    <property type="evidence" value="ECO:0007669"/>
    <property type="project" value="TreeGrafter"/>
</dbReference>
<accession>A0A5E8HB54</accession>
<dbReference type="Proteomes" id="UP000013996">
    <property type="component" value="Unassembled WGS sequence"/>
</dbReference>
<name>A0A5E8HB54_9LEPT</name>
<dbReference type="Pfam" id="PF14760">
    <property type="entry name" value="Rnk_N"/>
    <property type="match status" value="1"/>
</dbReference>
<dbReference type="RefSeq" id="WP_015677755.1">
    <property type="nucleotide sequence ID" value="NZ_AOGX02000016.1"/>
</dbReference>
<dbReference type="AlphaFoldDB" id="A0A5E8HB54"/>
<dbReference type="GO" id="GO:0003677">
    <property type="term" value="F:DNA binding"/>
    <property type="evidence" value="ECO:0007669"/>
    <property type="project" value="InterPro"/>
</dbReference>
<organism evidence="3 4">
    <name type="scientific">Leptospira yanagawae serovar Saopaulo str. Sao Paulo = ATCC 700523</name>
    <dbReference type="NCBI Taxonomy" id="1249483"/>
    <lineage>
        <taxon>Bacteria</taxon>
        <taxon>Pseudomonadati</taxon>
        <taxon>Spirochaetota</taxon>
        <taxon>Spirochaetia</taxon>
        <taxon>Leptospirales</taxon>
        <taxon>Leptospiraceae</taxon>
        <taxon>Leptospira</taxon>
    </lineage>
</organism>
<gene>
    <name evidence="3" type="ORF">LEP1GSC202_2804</name>
</gene>
<dbReference type="GO" id="GO:0032784">
    <property type="term" value="P:regulation of DNA-templated transcription elongation"/>
    <property type="evidence" value="ECO:0007669"/>
    <property type="project" value="InterPro"/>
</dbReference>